<proteinExistence type="predicted"/>
<comment type="caution">
    <text evidence="1">The sequence shown here is derived from an EMBL/GenBank/DDBJ whole genome shotgun (WGS) entry which is preliminary data.</text>
</comment>
<organism evidence="1 2">
    <name type="scientific">Nonomuraea recticatena</name>
    <dbReference type="NCBI Taxonomy" id="46178"/>
    <lineage>
        <taxon>Bacteria</taxon>
        <taxon>Bacillati</taxon>
        <taxon>Actinomycetota</taxon>
        <taxon>Actinomycetes</taxon>
        <taxon>Streptosporangiales</taxon>
        <taxon>Streptosporangiaceae</taxon>
        <taxon>Nonomuraea</taxon>
    </lineage>
</organism>
<name>A0ABN3RJ10_9ACTN</name>
<keyword evidence="2" id="KW-1185">Reference proteome</keyword>
<protein>
    <submittedName>
        <fullName evidence="1">Uncharacterized protein</fullName>
    </submittedName>
</protein>
<sequence>MAGLIVLAALAACQPAESEPAAETRPSFTASVDPSASVKDALITAYRGMWRDFADAARTADWNDPDLADHATGDAEAKLRYGLFLASKKGQIVKGEPRLLRPEITKLEREKAAIADCVDDTGFLVYAKDGKRAKDAAGAGRHLATATLKLRDGSWYVTSYTLKEAGTC</sequence>
<reference evidence="1 2" key="1">
    <citation type="journal article" date="2019" name="Int. J. Syst. Evol. Microbiol.">
        <title>The Global Catalogue of Microorganisms (GCM) 10K type strain sequencing project: providing services to taxonomists for standard genome sequencing and annotation.</title>
        <authorList>
            <consortium name="The Broad Institute Genomics Platform"/>
            <consortium name="The Broad Institute Genome Sequencing Center for Infectious Disease"/>
            <person name="Wu L."/>
            <person name="Ma J."/>
        </authorList>
    </citation>
    <scope>NUCLEOTIDE SEQUENCE [LARGE SCALE GENOMIC DNA]</scope>
    <source>
        <strain evidence="1 2">JCM 6835</strain>
    </source>
</reference>
<dbReference type="Proteomes" id="UP001501666">
    <property type="component" value="Unassembled WGS sequence"/>
</dbReference>
<gene>
    <name evidence="1" type="ORF">GCM10010412_022060</name>
</gene>
<evidence type="ECO:0000313" key="1">
    <source>
        <dbReference type="EMBL" id="GAA2653726.1"/>
    </source>
</evidence>
<dbReference type="RefSeq" id="WP_346145565.1">
    <property type="nucleotide sequence ID" value="NZ_BAAATE010000004.1"/>
</dbReference>
<accession>A0ABN3RJ10</accession>
<dbReference type="EMBL" id="BAAATE010000004">
    <property type="protein sequence ID" value="GAA2653726.1"/>
    <property type="molecule type" value="Genomic_DNA"/>
</dbReference>
<evidence type="ECO:0000313" key="2">
    <source>
        <dbReference type="Proteomes" id="UP001501666"/>
    </source>
</evidence>